<reference evidence="6" key="1">
    <citation type="journal article" date="2015" name="BMC Genomics">
        <title>The chloroplast genomes of Bryopsis plumosa and Tydemania expeditionis (Bryopsidales, Chlorophyta): compact genomes and genes of bacterial origin.</title>
        <authorList>
            <person name="Leliaert F."/>
            <person name="Lopez-Bautista J.M."/>
        </authorList>
    </citation>
    <scope>NUCLEOTIDE SEQUENCE</scope>
    <source>
        <strain evidence="6">FL1151</strain>
    </source>
</reference>
<dbReference type="GO" id="GO:0015935">
    <property type="term" value="C:small ribosomal subunit"/>
    <property type="evidence" value="ECO:0007669"/>
    <property type="project" value="TreeGrafter"/>
</dbReference>
<dbReference type="HAMAP" id="MF_00537">
    <property type="entry name" value="Ribosomal_uS14_1"/>
    <property type="match status" value="1"/>
</dbReference>
<comment type="subcellular location">
    <subcellularLocation>
        <location evidence="5">Plastid</location>
        <location evidence="5">Chloroplast</location>
    </subcellularLocation>
</comment>
<dbReference type="RefSeq" id="YP_009130556.1">
    <property type="nucleotide sequence ID" value="NC_026796.1"/>
</dbReference>
<keyword evidence="3 5" id="KW-0687">Ribonucleoprotein</keyword>
<dbReference type="PROSITE" id="PS00527">
    <property type="entry name" value="RIBOSOMAL_S14"/>
    <property type="match status" value="1"/>
</dbReference>
<dbReference type="PANTHER" id="PTHR19836:SF19">
    <property type="entry name" value="SMALL RIBOSOMAL SUBUNIT PROTEIN US14M"/>
    <property type="match status" value="1"/>
</dbReference>
<protein>
    <recommendedName>
        <fullName evidence="4 5">Small ribosomal subunit protein uS14c</fullName>
    </recommendedName>
</protein>
<dbReference type="InterPro" id="IPR001209">
    <property type="entry name" value="Ribosomal_uS14"/>
</dbReference>
<dbReference type="InterPro" id="IPR023036">
    <property type="entry name" value="Ribosomal_uS14_bac/plastid"/>
</dbReference>
<dbReference type="GO" id="GO:0003735">
    <property type="term" value="F:structural constituent of ribosome"/>
    <property type="evidence" value="ECO:0007669"/>
    <property type="project" value="InterPro"/>
</dbReference>
<dbReference type="GeneID" id="24020539"/>
<evidence type="ECO:0000313" key="6">
    <source>
        <dbReference type="EMBL" id="CEO91086.1"/>
    </source>
</evidence>
<proteinExistence type="inferred from homology"/>
<dbReference type="NCBIfam" id="NF006477">
    <property type="entry name" value="PRK08881.1"/>
    <property type="match status" value="1"/>
</dbReference>
<keyword evidence="5" id="KW-0699">rRNA-binding</keyword>
<evidence type="ECO:0000256" key="3">
    <source>
        <dbReference type="ARBA" id="ARBA00023274"/>
    </source>
</evidence>
<keyword evidence="6" id="KW-0934">Plastid</keyword>
<keyword evidence="5" id="KW-0694">RNA-binding</keyword>
<evidence type="ECO:0000256" key="5">
    <source>
        <dbReference type="HAMAP-Rule" id="MF_00537"/>
    </source>
</evidence>
<dbReference type="FunFam" id="1.10.287.1480:FF:000001">
    <property type="entry name" value="30S ribosomal protein S14"/>
    <property type="match status" value="1"/>
</dbReference>
<keyword evidence="6" id="KW-0150">Chloroplast</keyword>
<dbReference type="GO" id="GO:0009507">
    <property type="term" value="C:chloroplast"/>
    <property type="evidence" value="ECO:0007669"/>
    <property type="project" value="UniProtKB-SubCell"/>
</dbReference>
<organism evidence="6">
    <name type="scientific">Tydemania expeditionis</name>
    <name type="common">Green alga</name>
    <dbReference type="NCBI Taxonomy" id="325645"/>
    <lineage>
        <taxon>Eukaryota</taxon>
        <taxon>Viridiplantae</taxon>
        <taxon>Chlorophyta</taxon>
        <taxon>core chlorophytes</taxon>
        <taxon>Ulvophyceae</taxon>
        <taxon>TCBD clade</taxon>
        <taxon>Bryopsidales</taxon>
        <taxon>Halimedineae</taxon>
        <taxon>Halimedaceae</taxon>
        <taxon>Udoteae</taxon>
        <taxon>Tydemania</taxon>
    </lineage>
</organism>
<keyword evidence="2 5" id="KW-0689">Ribosomal protein</keyword>
<dbReference type="AlphaFoldDB" id="A0A0D6E1I8"/>
<dbReference type="Pfam" id="PF00253">
    <property type="entry name" value="Ribosomal_S14"/>
    <property type="match status" value="1"/>
</dbReference>
<dbReference type="InterPro" id="IPR018271">
    <property type="entry name" value="Ribosomal_uS14_CS"/>
</dbReference>
<sequence length="100" mass="12400">MSKKSLIERQRKRQFLVHKYFQKRQKLKKQIQKTFSLQEKFEIQQRLRKFPRDSSYVRLHNRCSCSGRPRSFYRDFQLSRHFFREMAVLGFLPGVRKASW</sequence>
<evidence type="ECO:0000256" key="2">
    <source>
        <dbReference type="ARBA" id="ARBA00022980"/>
    </source>
</evidence>
<evidence type="ECO:0000256" key="4">
    <source>
        <dbReference type="ARBA" id="ARBA00035247"/>
    </source>
</evidence>
<dbReference type="GO" id="GO:0019843">
    <property type="term" value="F:rRNA binding"/>
    <property type="evidence" value="ECO:0007669"/>
    <property type="project" value="UniProtKB-UniRule"/>
</dbReference>
<dbReference type="Gene3D" id="1.10.287.1480">
    <property type="match status" value="1"/>
</dbReference>
<dbReference type="PANTHER" id="PTHR19836">
    <property type="entry name" value="30S RIBOSOMAL PROTEIN S14"/>
    <property type="match status" value="1"/>
</dbReference>
<name>A0A0D6E1I8_TYDEX</name>
<evidence type="ECO:0000256" key="1">
    <source>
        <dbReference type="ARBA" id="ARBA00009083"/>
    </source>
</evidence>
<accession>A0A0D6E1I8</accession>
<dbReference type="SUPFAM" id="SSF57716">
    <property type="entry name" value="Glucocorticoid receptor-like (DNA-binding domain)"/>
    <property type="match status" value="1"/>
</dbReference>
<comment type="similarity">
    <text evidence="1 5">Belongs to the universal ribosomal protein uS14 family.</text>
</comment>
<comment type="function">
    <text evidence="5">Binds 16S rRNA, required for the assembly of 30S particles.</text>
</comment>
<comment type="subunit">
    <text evidence="5">Part of the 30S ribosomal subunit.</text>
</comment>
<dbReference type="GO" id="GO:0006412">
    <property type="term" value="P:translation"/>
    <property type="evidence" value="ECO:0007669"/>
    <property type="project" value="UniProtKB-UniRule"/>
</dbReference>
<gene>
    <name evidence="5 6" type="primary">rps14</name>
</gene>
<dbReference type="EMBL" id="LN810505">
    <property type="protein sequence ID" value="CEO91086.1"/>
    <property type="molecule type" value="Genomic_DNA"/>
</dbReference>
<geneLocation type="chloroplast" evidence="6"/>